<evidence type="ECO:0000259" key="11">
    <source>
        <dbReference type="SMART" id="SM00845"/>
    </source>
</evidence>
<dbReference type="NCBIfam" id="NF004012">
    <property type="entry name" value="PRK05477.1-2"/>
    <property type="match status" value="1"/>
</dbReference>
<evidence type="ECO:0000256" key="10">
    <source>
        <dbReference type="HAMAP-Rule" id="MF_00121"/>
    </source>
</evidence>
<evidence type="ECO:0000256" key="7">
    <source>
        <dbReference type="ARBA" id="ARBA00024799"/>
    </source>
</evidence>
<dbReference type="InterPro" id="IPR014746">
    <property type="entry name" value="Gln_synth/guanido_kin_cat_dom"/>
</dbReference>
<protein>
    <recommendedName>
        <fullName evidence="10">Aspartyl/glutamyl-tRNA(Asn/Gln) amidotransferase subunit B</fullName>
        <shortName evidence="10">Asp/Glu-ADT subunit B</shortName>
        <ecNumber evidence="10">6.3.5.-</ecNumber>
    </recommendedName>
</protein>
<dbReference type="InterPro" id="IPR003789">
    <property type="entry name" value="Asn/Gln_tRNA_amidoTrase-B-like"/>
</dbReference>
<feature type="domain" description="Asn/Gln amidotransferase" evidence="11">
    <location>
        <begin position="335"/>
        <end position="483"/>
    </location>
</feature>
<dbReference type="PANTHER" id="PTHR11659:SF0">
    <property type="entry name" value="GLUTAMYL-TRNA(GLN) AMIDOTRANSFERASE SUBUNIT B, MITOCHONDRIAL"/>
    <property type="match status" value="1"/>
</dbReference>
<dbReference type="SUPFAM" id="SSF89095">
    <property type="entry name" value="GatB/YqeY motif"/>
    <property type="match status" value="1"/>
</dbReference>
<dbReference type="PANTHER" id="PTHR11659">
    <property type="entry name" value="GLUTAMYL-TRNA GLN AMIDOTRANSFERASE SUBUNIT B MITOCHONDRIAL AND PROKARYOTIC PET112-RELATED"/>
    <property type="match status" value="1"/>
</dbReference>
<evidence type="ECO:0000256" key="3">
    <source>
        <dbReference type="ARBA" id="ARBA00022598"/>
    </source>
</evidence>
<proteinExistence type="inferred from homology"/>
<dbReference type="NCBIfam" id="NF004014">
    <property type="entry name" value="PRK05477.1-4"/>
    <property type="match status" value="1"/>
</dbReference>
<dbReference type="SUPFAM" id="SSF55931">
    <property type="entry name" value="Glutamine synthetase/guanido kinase"/>
    <property type="match status" value="1"/>
</dbReference>
<comment type="caution">
    <text evidence="12">The sequence shown here is derived from an EMBL/GenBank/DDBJ whole genome shotgun (WGS) entry which is preliminary data.</text>
</comment>
<dbReference type="PROSITE" id="PS01234">
    <property type="entry name" value="GATB"/>
    <property type="match status" value="1"/>
</dbReference>
<dbReference type="InterPro" id="IPR023168">
    <property type="entry name" value="GatB_Yqey_C_2"/>
</dbReference>
<evidence type="ECO:0000256" key="2">
    <source>
        <dbReference type="ARBA" id="ARBA00011123"/>
    </source>
</evidence>
<gene>
    <name evidence="10" type="primary">gatB</name>
    <name evidence="12" type="ORF">A3A48_01790</name>
</gene>
<dbReference type="InterPro" id="IPR004413">
    <property type="entry name" value="GatB"/>
</dbReference>
<dbReference type="Gene3D" id="1.10.150.380">
    <property type="entry name" value="GatB domain, N-terminal subdomain"/>
    <property type="match status" value="1"/>
</dbReference>
<dbReference type="GO" id="GO:0006412">
    <property type="term" value="P:translation"/>
    <property type="evidence" value="ECO:0007669"/>
    <property type="project" value="UniProtKB-UniRule"/>
</dbReference>
<organism evidence="12 13">
    <name type="scientific">Candidatus Curtissbacteria bacterium RIFCSPLOWO2_01_FULL_37_9</name>
    <dbReference type="NCBI Taxonomy" id="1797724"/>
    <lineage>
        <taxon>Bacteria</taxon>
        <taxon>Candidatus Curtissiibacteriota</taxon>
    </lineage>
</organism>
<evidence type="ECO:0000256" key="4">
    <source>
        <dbReference type="ARBA" id="ARBA00022741"/>
    </source>
</evidence>
<dbReference type="Proteomes" id="UP000178336">
    <property type="component" value="Unassembled WGS sequence"/>
</dbReference>
<keyword evidence="5 10" id="KW-0067">ATP-binding</keyword>
<keyword evidence="4 10" id="KW-0547">Nucleotide-binding</keyword>
<evidence type="ECO:0000256" key="8">
    <source>
        <dbReference type="ARBA" id="ARBA00047380"/>
    </source>
</evidence>
<dbReference type="InterPro" id="IPR042114">
    <property type="entry name" value="GatB_C_1"/>
</dbReference>
<dbReference type="GO" id="GO:0050567">
    <property type="term" value="F:glutaminyl-tRNA synthase (glutamine-hydrolyzing) activity"/>
    <property type="evidence" value="ECO:0007669"/>
    <property type="project" value="UniProtKB-UniRule"/>
</dbReference>
<dbReference type="SMART" id="SM00845">
    <property type="entry name" value="GatB_Yqey"/>
    <property type="match status" value="1"/>
</dbReference>
<evidence type="ECO:0000256" key="9">
    <source>
        <dbReference type="ARBA" id="ARBA00047913"/>
    </source>
</evidence>
<reference evidence="12 13" key="1">
    <citation type="journal article" date="2016" name="Nat. Commun.">
        <title>Thousands of microbial genomes shed light on interconnected biogeochemical processes in an aquifer system.</title>
        <authorList>
            <person name="Anantharaman K."/>
            <person name="Brown C.T."/>
            <person name="Hug L.A."/>
            <person name="Sharon I."/>
            <person name="Castelle C.J."/>
            <person name="Probst A.J."/>
            <person name="Thomas B.C."/>
            <person name="Singh A."/>
            <person name="Wilkins M.J."/>
            <person name="Karaoz U."/>
            <person name="Brodie E.L."/>
            <person name="Williams K.H."/>
            <person name="Hubbard S.S."/>
            <person name="Banfield J.F."/>
        </authorList>
    </citation>
    <scope>NUCLEOTIDE SEQUENCE [LARGE SCALE GENOMIC DNA]</scope>
</reference>
<dbReference type="EMBL" id="MFBN01000020">
    <property type="protein sequence ID" value="OGD95313.1"/>
    <property type="molecule type" value="Genomic_DNA"/>
</dbReference>
<sequence length="485" mass="54970">MNLRKYEAVIGLEIHIELKTNSKMFCQCSAEYFGARPNSHTCPICLGLPGALPKANVESIKLVQKLGLALNCNIQLSNKFDRKNYFYPDLAKGFQISQYDQPLTSNGFIYIKNQVEQPKKINITRAHLEEDTGKLTHATINNRSVTLIDFNRSGVPLVEIVSEPDMHSSDEARDYAQKLQQIVRYLGISDADMEKGSMRIEPNVSLRNAGDKILPLYKIELKNINSFKFAQAAIEYEIERQTIILDSGKIPQQETRGWNEVKKQTVSQRSKELAHDYRYFPEPDLVPMQFDKIFISKLKTKIPELPAEKIKRFQKQYGLSAYDVDIITNDVDIANFFEQANIAYKKNTPKKIANWIIGELLRRLAQSNQKISQLDILPASLAELLYLIDSGEITNSSAKEIFNQMIKTGNTPKNLLKLMKIKSISPDELDLLVSKVLLANQQAVKDYKAGKTASIGFLIGQLHKKTQGQASPHLAKELILKKLNK</sequence>
<comment type="subunit">
    <text evidence="2 10">Heterotrimer of A, B and C subunits.</text>
</comment>
<dbReference type="InterPro" id="IPR006075">
    <property type="entry name" value="Asn/Gln-tRNA_Trfase_suB/E_cat"/>
</dbReference>
<dbReference type="Pfam" id="PF02637">
    <property type="entry name" value="GatB_Yqey"/>
    <property type="match status" value="1"/>
</dbReference>
<dbReference type="HAMAP" id="MF_00121">
    <property type="entry name" value="GatB"/>
    <property type="match status" value="1"/>
</dbReference>
<comment type="similarity">
    <text evidence="1 10">Belongs to the GatB/GatE family. GatB subfamily.</text>
</comment>
<keyword evidence="3 10" id="KW-0436">Ligase</keyword>
<evidence type="ECO:0000313" key="12">
    <source>
        <dbReference type="EMBL" id="OGD95313.1"/>
    </source>
</evidence>
<dbReference type="GO" id="GO:0050566">
    <property type="term" value="F:asparaginyl-tRNA synthase (glutamine-hydrolyzing) activity"/>
    <property type="evidence" value="ECO:0007669"/>
    <property type="project" value="RHEA"/>
</dbReference>
<dbReference type="GO" id="GO:0070681">
    <property type="term" value="P:glutaminyl-tRNAGln biosynthesis via transamidation"/>
    <property type="evidence" value="ECO:0007669"/>
    <property type="project" value="TreeGrafter"/>
</dbReference>
<comment type="function">
    <text evidence="7 10">Allows the formation of correctly charged Asn-tRNA(Asn) or Gln-tRNA(Gln) through the transamidation of misacylated Asp-tRNA(Asn) or Glu-tRNA(Gln) in organisms which lack either or both of asparaginyl-tRNA or glutaminyl-tRNA synthetases. The reaction takes place in the presence of glutamine and ATP through an activated phospho-Asp-tRNA(Asn) or phospho-Glu-tRNA(Gln).</text>
</comment>
<dbReference type="InterPro" id="IPR018027">
    <property type="entry name" value="Asn/Gln_amidotransferase"/>
</dbReference>
<dbReference type="InterPro" id="IPR017958">
    <property type="entry name" value="Gln-tRNA_amidoTrfase_suB_CS"/>
</dbReference>
<dbReference type="AlphaFoldDB" id="A0A1F5GTV7"/>
<comment type="catalytic activity">
    <reaction evidence="8 10">
        <text>L-aspartyl-tRNA(Asn) + L-glutamine + ATP + H2O = L-asparaginyl-tRNA(Asn) + L-glutamate + ADP + phosphate + 2 H(+)</text>
        <dbReference type="Rhea" id="RHEA:14513"/>
        <dbReference type="Rhea" id="RHEA-COMP:9674"/>
        <dbReference type="Rhea" id="RHEA-COMP:9677"/>
        <dbReference type="ChEBI" id="CHEBI:15377"/>
        <dbReference type="ChEBI" id="CHEBI:15378"/>
        <dbReference type="ChEBI" id="CHEBI:29985"/>
        <dbReference type="ChEBI" id="CHEBI:30616"/>
        <dbReference type="ChEBI" id="CHEBI:43474"/>
        <dbReference type="ChEBI" id="CHEBI:58359"/>
        <dbReference type="ChEBI" id="CHEBI:78515"/>
        <dbReference type="ChEBI" id="CHEBI:78516"/>
        <dbReference type="ChEBI" id="CHEBI:456216"/>
    </reaction>
</comment>
<dbReference type="EC" id="6.3.5.-" evidence="10"/>
<dbReference type="NCBIfam" id="TIGR00133">
    <property type="entry name" value="gatB"/>
    <property type="match status" value="1"/>
</dbReference>
<dbReference type="STRING" id="1797724.A3A48_01790"/>
<keyword evidence="6 10" id="KW-0648">Protein biosynthesis</keyword>
<dbReference type="Pfam" id="PF02934">
    <property type="entry name" value="GatB_N"/>
    <property type="match status" value="1"/>
</dbReference>
<evidence type="ECO:0000256" key="5">
    <source>
        <dbReference type="ARBA" id="ARBA00022840"/>
    </source>
</evidence>
<evidence type="ECO:0000256" key="6">
    <source>
        <dbReference type="ARBA" id="ARBA00022917"/>
    </source>
</evidence>
<name>A0A1F5GTV7_9BACT</name>
<evidence type="ECO:0000313" key="13">
    <source>
        <dbReference type="Proteomes" id="UP000178336"/>
    </source>
</evidence>
<dbReference type="InterPro" id="IPR017959">
    <property type="entry name" value="Asn/Gln-tRNA_amidoTrfase_suB/E"/>
</dbReference>
<comment type="catalytic activity">
    <reaction evidence="9 10">
        <text>L-glutamyl-tRNA(Gln) + L-glutamine + ATP + H2O = L-glutaminyl-tRNA(Gln) + L-glutamate + ADP + phosphate + H(+)</text>
        <dbReference type="Rhea" id="RHEA:17521"/>
        <dbReference type="Rhea" id="RHEA-COMP:9681"/>
        <dbReference type="Rhea" id="RHEA-COMP:9684"/>
        <dbReference type="ChEBI" id="CHEBI:15377"/>
        <dbReference type="ChEBI" id="CHEBI:15378"/>
        <dbReference type="ChEBI" id="CHEBI:29985"/>
        <dbReference type="ChEBI" id="CHEBI:30616"/>
        <dbReference type="ChEBI" id="CHEBI:43474"/>
        <dbReference type="ChEBI" id="CHEBI:58359"/>
        <dbReference type="ChEBI" id="CHEBI:78520"/>
        <dbReference type="ChEBI" id="CHEBI:78521"/>
        <dbReference type="ChEBI" id="CHEBI:456216"/>
    </reaction>
</comment>
<dbReference type="Gene3D" id="1.10.10.410">
    <property type="match status" value="1"/>
</dbReference>
<dbReference type="FunFam" id="1.10.10.410:FF:000001">
    <property type="entry name" value="Aspartyl/glutamyl-tRNA(Asn/Gln) amidotransferase subunit B"/>
    <property type="match status" value="1"/>
</dbReference>
<evidence type="ECO:0000256" key="1">
    <source>
        <dbReference type="ARBA" id="ARBA00005306"/>
    </source>
</evidence>
<accession>A0A1F5GTV7</accession>
<dbReference type="GO" id="GO:0005524">
    <property type="term" value="F:ATP binding"/>
    <property type="evidence" value="ECO:0007669"/>
    <property type="project" value="UniProtKB-KW"/>
</dbReference>